<dbReference type="EMBL" id="LAVV01013937">
    <property type="protein sequence ID" value="KNZ45201.1"/>
    <property type="molecule type" value="Genomic_DNA"/>
</dbReference>
<keyword evidence="2" id="KW-1185">Reference proteome</keyword>
<protein>
    <submittedName>
        <fullName evidence="1">Uncharacterized protein</fullName>
    </submittedName>
</protein>
<dbReference type="AlphaFoldDB" id="A0A0L6U9L6"/>
<accession>A0A0L6U9L6</accession>
<dbReference type="VEuPathDB" id="FungiDB:VP01_839g1"/>
<comment type="caution">
    <text evidence="1">The sequence shown here is derived from an EMBL/GenBank/DDBJ whole genome shotgun (WGS) entry which is preliminary data.</text>
</comment>
<gene>
    <name evidence="1" type="ORF">VP01_839g1</name>
</gene>
<sequence length="243" mass="27824">MVDLGSFNKQVTCGTVDPLAAIPTKPSSSTRGVFCFFLPSDFAAVYISGKWGFSLAGFQGVPKVPDGRDQRFGSPPEGVHAVNLSYLLVLKTSLRGVKQKCTFCNKIFNQAKLHQLFLHNKDSCLSITSESNSEYIKEVLEPNFFSFNSIEINQLGETFFWKMTRKKINLLHELLLKIHTSKSNRKYWHVHHTTYPNDRDPQGTQGSEPAYSLLGRLDQKFWQQPLCIDATERCQKKKWYYWS</sequence>
<evidence type="ECO:0000313" key="1">
    <source>
        <dbReference type="EMBL" id="KNZ45201.1"/>
    </source>
</evidence>
<evidence type="ECO:0000313" key="2">
    <source>
        <dbReference type="Proteomes" id="UP000037035"/>
    </source>
</evidence>
<name>A0A0L6U9L6_9BASI</name>
<proteinExistence type="predicted"/>
<reference evidence="1 2" key="1">
    <citation type="submission" date="2015-08" db="EMBL/GenBank/DDBJ databases">
        <title>Next Generation Sequencing and Analysis of the Genome of Puccinia sorghi L Schw, the Causal Agent of Maize Common Rust.</title>
        <authorList>
            <person name="Rochi L."/>
            <person name="Burguener G."/>
            <person name="Darino M."/>
            <person name="Turjanski A."/>
            <person name="Kreff E."/>
            <person name="Dieguez M.J."/>
            <person name="Sacco F."/>
        </authorList>
    </citation>
    <scope>NUCLEOTIDE SEQUENCE [LARGE SCALE GENOMIC DNA]</scope>
    <source>
        <strain evidence="1 2">RO10H11247</strain>
    </source>
</reference>
<dbReference type="Proteomes" id="UP000037035">
    <property type="component" value="Unassembled WGS sequence"/>
</dbReference>
<organism evidence="1 2">
    <name type="scientific">Puccinia sorghi</name>
    <dbReference type="NCBI Taxonomy" id="27349"/>
    <lineage>
        <taxon>Eukaryota</taxon>
        <taxon>Fungi</taxon>
        <taxon>Dikarya</taxon>
        <taxon>Basidiomycota</taxon>
        <taxon>Pucciniomycotina</taxon>
        <taxon>Pucciniomycetes</taxon>
        <taxon>Pucciniales</taxon>
        <taxon>Pucciniaceae</taxon>
        <taxon>Puccinia</taxon>
    </lineage>
</organism>